<dbReference type="PROSITE" id="PS50005">
    <property type="entry name" value="TPR"/>
    <property type="match status" value="1"/>
</dbReference>
<dbReference type="Gene3D" id="1.25.40.10">
    <property type="entry name" value="Tetratricopeptide repeat domain"/>
    <property type="match status" value="1"/>
</dbReference>
<accession>A9DG39</accession>
<evidence type="ECO:0000313" key="4">
    <source>
        <dbReference type="Proteomes" id="UP000005839"/>
    </source>
</evidence>
<dbReference type="SUPFAM" id="SSF48452">
    <property type="entry name" value="TPR-like"/>
    <property type="match status" value="1"/>
</dbReference>
<reference evidence="3 4" key="1">
    <citation type="submission" date="2007-10" db="EMBL/GenBank/DDBJ databases">
        <authorList>
            <person name="Yayanos A."/>
            <person name="Ferriera S."/>
            <person name="Johnson J."/>
            <person name="Kravitz S."/>
            <person name="Halpern A."/>
            <person name="Remington K."/>
            <person name="Beeson K."/>
            <person name="Tran B."/>
            <person name="Rogers Y.-H."/>
            <person name="Friedman R."/>
            <person name="Venter J.C."/>
        </authorList>
    </citation>
    <scope>NUCLEOTIDE SEQUENCE [LARGE SCALE GENOMIC DNA]</scope>
    <source>
        <strain evidence="3 4">KT99</strain>
    </source>
</reference>
<dbReference type="InterPro" id="IPR011990">
    <property type="entry name" value="TPR-like_helical_dom_sf"/>
</dbReference>
<dbReference type="InterPro" id="IPR019734">
    <property type="entry name" value="TPR_rpt"/>
</dbReference>
<evidence type="ECO:0000313" key="3">
    <source>
        <dbReference type="EMBL" id="EDP99358.1"/>
    </source>
</evidence>
<comment type="caution">
    <text evidence="3">The sequence shown here is derived from an EMBL/GenBank/DDBJ whole genome shotgun (WGS) entry which is preliminary data.</text>
</comment>
<name>A9DG39_9GAMM</name>
<dbReference type="STRING" id="314608.KT99_14555"/>
<gene>
    <name evidence="3" type="ORF">KT99_14555</name>
</gene>
<dbReference type="AlphaFoldDB" id="A9DG39"/>
<dbReference type="RefSeq" id="WP_005502038.1">
    <property type="nucleotide sequence ID" value="NZ_ABIC01000042.1"/>
</dbReference>
<feature type="repeat" description="TPR" evidence="1">
    <location>
        <begin position="88"/>
        <end position="121"/>
    </location>
</feature>
<keyword evidence="2" id="KW-0732">Signal</keyword>
<keyword evidence="4" id="KW-1185">Reference proteome</keyword>
<dbReference type="Proteomes" id="UP000005839">
    <property type="component" value="Unassembled WGS sequence"/>
</dbReference>
<dbReference type="EMBL" id="ABIC01000042">
    <property type="protein sequence ID" value="EDP99358.1"/>
    <property type="molecule type" value="Genomic_DNA"/>
</dbReference>
<keyword evidence="1" id="KW-0802">TPR repeat</keyword>
<feature type="signal peptide" evidence="2">
    <location>
        <begin position="1"/>
        <end position="19"/>
    </location>
</feature>
<protein>
    <submittedName>
        <fullName evidence="3">Uncharacterized protein</fullName>
    </submittedName>
</protein>
<dbReference type="Pfam" id="PF14559">
    <property type="entry name" value="TPR_19"/>
    <property type="match status" value="1"/>
</dbReference>
<feature type="chain" id="PRO_5002737294" evidence="2">
    <location>
        <begin position="20"/>
        <end position="232"/>
    </location>
</feature>
<proteinExistence type="predicted"/>
<evidence type="ECO:0000256" key="1">
    <source>
        <dbReference type="PROSITE-ProRule" id="PRU00339"/>
    </source>
</evidence>
<evidence type="ECO:0000256" key="2">
    <source>
        <dbReference type="SAM" id="SignalP"/>
    </source>
</evidence>
<sequence length="232" mass="26347">MKILISLCLSYSLFYAALAGAHAQLDVRVQHINGLLAPDSSAQLASQTNNAHLLLQRGELHSENHHRGLVWRDFQSVMENTDDANLRIEIWYYMGRMRLQSGMPDEAYNMLSKMIEFDPSYESARLNLARTYIELNDDRAAVDEMDIFISLLPRPTPDQYIGRANMAQQIDNDGEGLVIEGLNEGVYQLGPIVSLVDLLVDSYLEQGKHEDALRVIELLPHDVNGLPRWQLR</sequence>
<organism evidence="3 4">
    <name type="scientific">Shewanella benthica KT99</name>
    <dbReference type="NCBI Taxonomy" id="314608"/>
    <lineage>
        <taxon>Bacteria</taxon>
        <taxon>Pseudomonadati</taxon>
        <taxon>Pseudomonadota</taxon>
        <taxon>Gammaproteobacteria</taxon>
        <taxon>Alteromonadales</taxon>
        <taxon>Shewanellaceae</taxon>
        <taxon>Shewanella</taxon>
    </lineage>
</organism>